<protein>
    <submittedName>
        <fullName evidence="3">Candidate beta-glycosyltransferase Glycosyltransferase family 2</fullName>
    </submittedName>
</protein>
<proteinExistence type="predicted"/>
<keyword evidence="1" id="KW-0812">Transmembrane</keyword>
<evidence type="ECO:0000313" key="3">
    <source>
        <dbReference type="EMBL" id="ABQ03350.1"/>
    </source>
</evidence>
<dbReference type="STRING" id="376686.Fjoh_0314"/>
<dbReference type="KEGG" id="fjo:Fjoh_0314"/>
<keyword evidence="1" id="KW-0472">Membrane</keyword>
<organism evidence="3 4">
    <name type="scientific">Flavobacterium johnsoniae (strain ATCC 17061 / DSM 2064 / JCM 8514 / BCRC 14874 / CCUG 350202 / NBRC 14942 / NCIMB 11054 / UW101)</name>
    <name type="common">Cytophaga johnsonae</name>
    <dbReference type="NCBI Taxonomy" id="376686"/>
    <lineage>
        <taxon>Bacteria</taxon>
        <taxon>Pseudomonadati</taxon>
        <taxon>Bacteroidota</taxon>
        <taxon>Flavobacteriia</taxon>
        <taxon>Flavobacteriales</taxon>
        <taxon>Flavobacteriaceae</taxon>
        <taxon>Flavobacterium</taxon>
    </lineage>
</organism>
<feature type="domain" description="Glycosyltransferase 2-like" evidence="2">
    <location>
        <begin position="6"/>
        <end position="146"/>
    </location>
</feature>
<evidence type="ECO:0000313" key="4">
    <source>
        <dbReference type="Proteomes" id="UP000006694"/>
    </source>
</evidence>
<dbReference type="SUPFAM" id="SSF53448">
    <property type="entry name" value="Nucleotide-diphospho-sugar transferases"/>
    <property type="match status" value="1"/>
</dbReference>
<reference evidence="3 4" key="1">
    <citation type="journal article" date="2009" name="Appl. Environ. Microbiol.">
        <title>Novel features of the polysaccharide-digesting gliding bacterium Flavobacterium johnsoniae as revealed by genome sequence analysis.</title>
        <authorList>
            <person name="McBride M.J."/>
            <person name="Xie G."/>
            <person name="Martens E.C."/>
            <person name="Lapidus A."/>
            <person name="Henrissat B."/>
            <person name="Rhodes R.G."/>
            <person name="Goltsman E."/>
            <person name="Wang W."/>
            <person name="Xu J."/>
            <person name="Hunnicutt D.W."/>
            <person name="Staroscik A.M."/>
            <person name="Hoover T.R."/>
            <person name="Cheng Y.Q."/>
            <person name="Stein J.L."/>
        </authorList>
    </citation>
    <scope>NUCLEOTIDE SEQUENCE [LARGE SCALE GENOMIC DNA]</scope>
    <source>
        <strain evidence="4">ATCC 17061 / DSM 2064 / JCM 8514 / BCRC 14874 / CCUG 350202 / NBRC 14942 / NCIMB 11054 / UW101</strain>
    </source>
</reference>
<dbReference type="InterPro" id="IPR029044">
    <property type="entry name" value="Nucleotide-diphossugar_trans"/>
</dbReference>
<feature type="transmembrane region" description="Helical" evidence="1">
    <location>
        <begin position="284"/>
        <end position="305"/>
    </location>
</feature>
<evidence type="ECO:0000256" key="1">
    <source>
        <dbReference type="SAM" id="Phobius"/>
    </source>
</evidence>
<dbReference type="GO" id="GO:0016758">
    <property type="term" value="F:hexosyltransferase activity"/>
    <property type="evidence" value="ECO:0007669"/>
    <property type="project" value="UniProtKB-ARBA"/>
</dbReference>
<keyword evidence="4" id="KW-1185">Reference proteome</keyword>
<dbReference type="RefSeq" id="WP_012022420.1">
    <property type="nucleotide sequence ID" value="NC_009441.1"/>
</dbReference>
<dbReference type="InterPro" id="IPR001173">
    <property type="entry name" value="Glyco_trans_2-like"/>
</dbReference>
<dbReference type="Pfam" id="PF00535">
    <property type="entry name" value="Glycos_transf_2"/>
    <property type="match status" value="1"/>
</dbReference>
<sequence>MKTLISIIIPTFNRAHLIGDTLNSILNQTYTSWECIIVDDGSIDNTQDVVNEFVKKDNRFQYHKRPAYKSKGPNSCRNYGFEKSVGSLIQFFDSDDLMKLNCLEVKSSYFLENIDLVICKLSLYDFEKNIEIKQSNIISKDLIYDYFAGKVALYICGPLWNRSFLETKRFLFNESIVNCDDWDFNMNMLYFNPKYIIVNEALIFYRRHHSSLSKEIEEQHLSEIRNVSNLLDQHLTLIKKNKISKLRKFYKYAIDYNKYYLKEAIVKKDKIQYLFLFRISKYCLAYNFWNIFFRIWMLKVFYLFFGKIFKIFKNNNFTVIRRS</sequence>
<dbReference type="PANTHER" id="PTHR22916:SF3">
    <property type="entry name" value="UDP-GLCNAC:BETAGAL BETA-1,3-N-ACETYLGLUCOSAMINYLTRANSFERASE-LIKE PROTEIN 1"/>
    <property type="match status" value="1"/>
</dbReference>
<name>A5FN65_FLAJ1</name>
<gene>
    <name evidence="3" type="ordered locus">Fjoh_0314</name>
</gene>
<dbReference type="HOGENOM" id="CLU_025996_0_5_10"/>
<dbReference type="Proteomes" id="UP000006694">
    <property type="component" value="Chromosome"/>
</dbReference>
<dbReference type="GeneID" id="31767994"/>
<dbReference type="Gene3D" id="3.90.550.10">
    <property type="entry name" value="Spore Coat Polysaccharide Biosynthesis Protein SpsA, Chain A"/>
    <property type="match status" value="1"/>
</dbReference>
<dbReference type="OrthoDB" id="597270at2"/>
<dbReference type="AlphaFoldDB" id="A5FN65"/>
<dbReference type="eggNOG" id="COG0463">
    <property type="taxonomic scope" value="Bacteria"/>
</dbReference>
<dbReference type="EMBL" id="CP000685">
    <property type="protein sequence ID" value="ABQ03350.1"/>
    <property type="molecule type" value="Genomic_DNA"/>
</dbReference>
<dbReference type="PANTHER" id="PTHR22916">
    <property type="entry name" value="GLYCOSYLTRANSFERASE"/>
    <property type="match status" value="1"/>
</dbReference>
<dbReference type="CDD" id="cd00761">
    <property type="entry name" value="Glyco_tranf_GTA_type"/>
    <property type="match status" value="1"/>
</dbReference>
<dbReference type="CAZy" id="GT2">
    <property type="family name" value="Glycosyltransferase Family 2"/>
</dbReference>
<keyword evidence="1" id="KW-1133">Transmembrane helix</keyword>
<accession>A5FN65</accession>
<evidence type="ECO:0000259" key="2">
    <source>
        <dbReference type="Pfam" id="PF00535"/>
    </source>
</evidence>